<keyword evidence="1" id="KW-0433">Leucine-rich repeat</keyword>
<evidence type="ECO:0000256" key="3">
    <source>
        <dbReference type="SAM" id="MobiDB-lite"/>
    </source>
</evidence>
<feature type="compositionally biased region" description="Polar residues" evidence="3">
    <location>
        <begin position="49"/>
        <end position="64"/>
    </location>
</feature>
<gene>
    <name evidence="4" type="ORF">LSH36_30g01056</name>
</gene>
<keyword evidence="2" id="KW-0677">Repeat</keyword>
<dbReference type="Proteomes" id="UP001208570">
    <property type="component" value="Unassembled WGS sequence"/>
</dbReference>
<dbReference type="PANTHER" id="PTHR15454:SF56">
    <property type="entry name" value="PROTEIN PHOSPHATASE 1 REGULATORY SUBUNIT 7-RELATED"/>
    <property type="match status" value="1"/>
</dbReference>
<dbReference type="PANTHER" id="PTHR15454">
    <property type="entry name" value="NISCHARIN RELATED"/>
    <property type="match status" value="1"/>
</dbReference>
<feature type="region of interest" description="Disordered" evidence="3">
    <location>
        <begin position="48"/>
        <end position="71"/>
    </location>
</feature>
<proteinExistence type="predicted"/>
<organism evidence="4 5">
    <name type="scientific">Paralvinella palmiformis</name>
    <dbReference type="NCBI Taxonomy" id="53620"/>
    <lineage>
        <taxon>Eukaryota</taxon>
        <taxon>Metazoa</taxon>
        <taxon>Spiralia</taxon>
        <taxon>Lophotrochozoa</taxon>
        <taxon>Annelida</taxon>
        <taxon>Polychaeta</taxon>
        <taxon>Sedentaria</taxon>
        <taxon>Canalipalpata</taxon>
        <taxon>Terebellida</taxon>
        <taxon>Terebelliformia</taxon>
        <taxon>Alvinellidae</taxon>
        <taxon>Paralvinella</taxon>
    </lineage>
</organism>
<evidence type="ECO:0000256" key="1">
    <source>
        <dbReference type="ARBA" id="ARBA00022614"/>
    </source>
</evidence>
<dbReference type="InterPro" id="IPR032675">
    <property type="entry name" value="LRR_dom_sf"/>
</dbReference>
<reference evidence="4" key="1">
    <citation type="journal article" date="2023" name="Mol. Biol. Evol.">
        <title>Third-Generation Sequencing Reveals the Adaptive Role of the Epigenome in Three Deep-Sea Polychaetes.</title>
        <authorList>
            <person name="Perez M."/>
            <person name="Aroh O."/>
            <person name="Sun Y."/>
            <person name="Lan Y."/>
            <person name="Juniper S.K."/>
            <person name="Young C.R."/>
            <person name="Angers B."/>
            <person name="Qian P.Y."/>
        </authorList>
    </citation>
    <scope>NUCLEOTIDE SEQUENCE</scope>
    <source>
        <strain evidence="4">P08H-3</strain>
    </source>
</reference>
<accession>A0AAD9K9K9</accession>
<evidence type="ECO:0000313" key="5">
    <source>
        <dbReference type="Proteomes" id="UP001208570"/>
    </source>
</evidence>
<dbReference type="SUPFAM" id="SSF52075">
    <property type="entry name" value="Outer arm dynein light chain 1"/>
    <property type="match status" value="1"/>
</dbReference>
<evidence type="ECO:0000313" key="4">
    <source>
        <dbReference type="EMBL" id="KAK2167262.1"/>
    </source>
</evidence>
<keyword evidence="5" id="KW-1185">Reference proteome</keyword>
<dbReference type="GO" id="GO:0005737">
    <property type="term" value="C:cytoplasm"/>
    <property type="evidence" value="ECO:0007669"/>
    <property type="project" value="TreeGrafter"/>
</dbReference>
<dbReference type="EMBL" id="JAODUP010000030">
    <property type="protein sequence ID" value="KAK2167262.1"/>
    <property type="molecule type" value="Genomic_DNA"/>
</dbReference>
<comment type="caution">
    <text evidence="4">The sequence shown here is derived from an EMBL/GenBank/DDBJ whole genome shotgun (WGS) entry which is preliminary data.</text>
</comment>
<name>A0AAD9K9K9_9ANNE</name>
<sequence>MADGSEDLISVRSMSTMSDNFEILDYDSNLPLDNMDILNLEDSEKMAATSRSGSLAGSRYTSDSQEGLPNELELEENDEQLSVDGILDEETIEQGLSNLGRSADGTQQAFLHISIPGYRLRDISLLGEYIHLQKVEIPYNEITDLYPLSNMPYLLELDASHNQLTTLLDFKPPNNLKIVDVSYNEISEMADLSAHHYLLKLVIDSILYCVCVFVCVEEKGKIQSSDMFMLYILSINKS</sequence>
<protein>
    <submittedName>
        <fullName evidence="4">Uncharacterized protein</fullName>
    </submittedName>
</protein>
<dbReference type="Gene3D" id="3.80.10.10">
    <property type="entry name" value="Ribonuclease Inhibitor"/>
    <property type="match status" value="1"/>
</dbReference>
<evidence type="ECO:0000256" key="2">
    <source>
        <dbReference type="ARBA" id="ARBA00022737"/>
    </source>
</evidence>
<dbReference type="AlphaFoldDB" id="A0AAD9K9K9"/>